<organism evidence="2">
    <name type="scientific">hydrothermal vent metagenome</name>
    <dbReference type="NCBI Taxonomy" id="652676"/>
    <lineage>
        <taxon>unclassified sequences</taxon>
        <taxon>metagenomes</taxon>
        <taxon>ecological metagenomes</taxon>
    </lineage>
</organism>
<dbReference type="PROSITE" id="PS51257">
    <property type="entry name" value="PROKAR_LIPOPROTEIN"/>
    <property type="match status" value="1"/>
</dbReference>
<evidence type="ECO:0000313" key="2">
    <source>
        <dbReference type="EMBL" id="VAW15349.1"/>
    </source>
</evidence>
<evidence type="ECO:0000256" key="1">
    <source>
        <dbReference type="SAM" id="MobiDB-lite"/>
    </source>
</evidence>
<feature type="region of interest" description="Disordered" evidence="1">
    <location>
        <begin position="23"/>
        <end position="46"/>
    </location>
</feature>
<protein>
    <submittedName>
        <fullName evidence="2">Uncharacterized protein</fullName>
    </submittedName>
</protein>
<sequence>MGFKKSMIVAILAFGIASACGEKNNKDDHGHSHAEDGVKEMSTEVSKEEVKIEELQKVK</sequence>
<name>A0A3B0TSY3_9ZZZZ</name>
<reference evidence="2" key="1">
    <citation type="submission" date="2018-06" db="EMBL/GenBank/DDBJ databases">
        <authorList>
            <person name="Zhirakovskaya E."/>
        </authorList>
    </citation>
    <scope>NUCLEOTIDE SEQUENCE</scope>
</reference>
<proteinExistence type="predicted"/>
<dbReference type="AlphaFoldDB" id="A0A3B0TSY3"/>
<accession>A0A3B0TSY3</accession>
<dbReference type="EMBL" id="UOEL01000125">
    <property type="protein sequence ID" value="VAW15349.1"/>
    <property type="molecule type" value="Genomic_DNA"/>
</dbReference>
<gene>
    <name evidence="2" type="ORF">MNBD_BACTEROID03-839</name>
</gene>